<organism evidence="2">
    <name type="scientific">hydrothermal vent metagenome</name>
    <dbReference type="NCBI Taxonomy" id="652676"/>
    <lineage>
        <taxon>unclassified sequences</taxon>
        <taxon>metagenomes</taxon>
        <taxon>ecological metagenomes</taxon>
    </lineage>
</organism>
<proteinExistence type="predicted"/>
<name>A0A160TJV9_9ZZZZ</name>
<evidence type="ECO:0000256" key="1">
    <source>
        <dbReference type="SAM" id="MobiDB-lite"/>
    </source>
</evidence>
<accession>A0A160TJV9</accession>
<dbReference type="EMBL" id="CZQE01000096">
    <property type="protein sequence ID" value="CUS43904.1"/>
    <property type="molecule type" value="Genomic_DNA"/>
</dbReference>
<gene>
    <name evidence="2" type="ORF">MGWOODY_Smn1111</name>
</gene>
<protein>
    <submittedName>
        <fullName evidence="2">Uncharacterized protein</fullName>
    </submittedName>
</protein>
<feature type="region of interest" description="Disordered" evidence="1">
    <location>
        <begin position="1"/>
        <end position="21"/>
    </location>
</feature>
<sequence length="101" mass="11092">MTSLFGGRKRHGSQRVVSGEEALAHPLESTAREAIKRGRYRIYGSDEGRATLLVVGTPSLIVTVARYAADDGPRDEILIQAIETTYLTGIDLHEQLDPLWG</sequence>
<evidence type="ECO:0000313" key="2">
    <source>
        <dbReference type="EMBL" id="CUS43904.1"/>
    </source>
</evidence>
<reference evidence="2" key="1">
    <citation type="submission" date="2015-10" db="EMBL/GenBank/DDBJ databases">
        <authorList>
            <person name="Gilbert D.G."/>
        </authorList>
    </citation>
    <scope>NUCLEOTIDE SEQUENCE</scope>
</reference>
<dbReference type="AlphaFoldDB" id="A0A160TJV9"/>